<proteinExistence type="predicted"/>
<comment type="caution">
    <text evidence="2">The sequence shown here is derived from an EMBL/GenBank/DDBJ whole genome shotgun (WGS) entry which is preliminary data.</text>
</comment>
<accession>A0A818Z226</accession>
<dbReference type="EMBL" id="CAJNYV010005598">
    <property type="protein sequence ID" value="CAF3764546.1"/>
    <property type="molecule type" value="Genomic_DNA"/>
</dbReference>
<name>A0A818Z226_9BILA</name>
<sequence length="204" mass="23853">MNNLNYDVIPFSIDNRLDGNIQFIFDLFTINQSFKIRTLLNKNLFQFNQNSIDYDLNIRHNYLNQYEITTKTFSQTTIESLNEIFQNMLCHFIEQNHLISYEIFNHVEHLLSSYLIISLANYSKNLTHKPVLTQTETSNNQPPNDSNQSQDVSPSSTTTNVNNQYLNTLLSILDRIIIYGFHGPLNFHLKFSTYLFKQSIPQAT</sequence>
<reference evidence="2" key="1">
    <citation type="submission" date="2021-02" db="EMBL/GenBank/DDBJ databases">
        <authorList>
            <person name="Nowell W R."/>
        </authorList>
    </citation>
    <scope>NUCLEOTIDE SEQUENCE</scope>
</reference>
<organism evidence="2 3">
    <name type="scientific">Rotaria socialis</name>
    <dbReference type="NCBI Taxonomy" id="392032"/>
    <lineage>
        <taxon>Eukaryota</taxon>
        <taxon>Metazoa</taxon>
        <taxon>Spiralia</taxon>
        <taxon>Gnathifera</taxon>
        <taxon>Rotifera</taxon>
        <taxon>Eurotatoria</taxon>
        <taxon>Bdelloidea</taxon>
        <taxon>Philodinida</taxon>
        <taxon>Philodinidae</taxon>
        <taxon>Rotaria</taxon>
    </lineage>
</organism>
<evidence type="ECO:0000313" key="2">
    <source>
        <dbReference type="EMBL" id="CAF3764546.1"/>
    </source>
</evidence>
<feature type="compositionally biased region" description="Low complexity" evidence="1">
    <location>
        <begin position="138"/>
        <end position="151"/>
    </location>
</feature>
<gene>
    <name evidence="2" type="ORF">KIK155_LOCUS30464</name>
</gene>
<protein>
    <submittedName>
        <fullName evidence="2">Uncharacterized protein</fullName>
    </submittedName>
</protein>
<evidence type="ECO:0000313" key="3">
    <source>
        <dbReference type="Proteomes" id="UP000663865"/>
    </source>
</evidence>
<feature type="region of interest" description="Disordered" evidence="1">
    <location>
        <begin position="134"/>
        <end position="158"/>
    </location>
</feature>
<dbReference type="AlphaFoldDB" id="A0A818Z226"/>
<dbReference type="Proteomes" id="UP000663865">
    <property type="component" value="Unassembled WGS sequence"/>
</dbReference>
<evidence type="ECO:0000256" key="1">
    <source>
        <dbReference type="SAM" id="MobiDB-lite"/>
    </source>
</evidence>